<name>A0A1W1V0M9_9DEIO</name>
<reference evidence="1 2" key="1">
    <citation type="submission" date="2017-04" db="EMBL/GenBank/DDBJ databases">
        <authorList>
            <person name="Afonso C.L."/>
            <person name="Miller P.J."/>
            <person name="Scott M.A."/>
            <person name="Spackman E."/>
            <person name="Goraichik I."/>
            <person name="Dimitrov K.M."/>
            <person name="Suarez D.L."/>
            <person name="Swayne D.E."/>
        </authorList>
    </citation>
    <scope>NUCLEOTIDE SEQUENCE [LARGE SCALE GENOMIC DNA]</scope>
    <source>
        <strain evidence="1 2">KR-140</strain>
    </source>
</reference>
<organism evidence="1 2">
    <name type="scientific">Deinococcus hopiensis KR-140</name>
    <dbReference type="NCBI Taxonomy" id="695939"/>
    <lineage>
        <taxon>Bacteria</taxon>
        <taxon>Thermotogati</taxon>
        <taxon>Deinococcota</taxon>
        <taxon>Deinococci</taxon>
        <taxon>Deinococcales</taxon>
        <taxon>Deinococcaceae</taxon>
        <taxon>Deinococcus</taxon>
    </lineage>
</organism>
<dbReference type="Proteomes" id="UP000192582">
    <property type="component" value="Unassembled WGS sequence"/>
</dbReference>
<sequence>MTGPLVAALQALPPAGHSLGACGLLRGFTRTAEGRRLAVRFVERVADLVRPFGGDAKSDDCLARVREAEAAGDWQGAFEVTNALCYLLNREIPYGEWTNLREYWRRNEERNAEIRELVARLLASAAHEVAS</sequence>
<evidence type="ECO:0000313" key="2">
    <source>
        <dbReference type="Proteomes" id="UP000192582"/>
    </source>
</evidence>
<accession>A0A1W1V0M9</accession>
<proteinExistence type="predicted"/>
<dbReference type="RefSeq" id="WP_084047706.1">
    <property type="nucleotide sequence ID" value="NZ_FWWU01000008.1"/>
</dbReference>
<protein>
    <submittedName>
        <fullName evidence="1">Uncharacterized protein</fullName>
    </submittedName>
</protein>
<gene>
    <name evidence="1" type="ORF">SAMN00790413_03847</name>
</gene>
<dbReference type="AlphaFoldDB" id="A0A1W1V0M9"/>
<keyword evidence="2" id="KW-1185">Reference proteome</keyword>
<evidence type="ECO:0000313" key="1">
    <source>
        <dbReference type="EMBL" id="SMB86564.1"/>
    </source>
</evidence>
<dbReference type="EMBL" id="FWWU01000008">
    <property type="protein sequence ID" value="SMB86564.1"/>
    <property type="molecule type" value="Genomic_DNA"/>
</dbReference>